<proteinExistence type="predicted"/>
<dbReference type="EMBL" id="MU393490">
    <property type="protein sequence ID" value="KAI4864192.1"/>
    <property type="molecule type" value="Genomic_DNA"/>
</dbReference>
<evidence type="ECO:0000313" key="1">
    <source>
        <dbReference type="EMBL" id="KAI4864192.1"/>
    </source>
</evidence>
<accession>A0ACB9YYA9</accession>
<organism evidence="1 2">
    <name type="scientific">Hypoxylon rubiginosum</name>
    <dbReference type="NCBI Taxonomy" id="110542"/>
    <lineage>
        <taxon>Eukaryota</taxon>
        <taxon>Fungi</taxon>
        <taxon>Dikarya</taxon>
        <taxon>Ascomycota</taxon>
        <taxon>Pezizomycotina</taxon>
        <taxon>Sordariomycetes</taxon>
        <taxon>Xylariomycetidae</taxon>
        <taxon>Xylariales</taxon>
        <taxon>Hypoxylaceae</taxon>
        <taxon>Hypoxylon</taxon>
    </lineage>
</organism>
<dbReference type="Proteomes" id="UP001497700">
    <property type="component" value="Unassembled WGS sequence"/>
</dbReference>
<reference evidence="1 2" key="1">
    <citation type="journal article" date="2022" name="New Phytol.">
        <title>Ecological generalism drives hyperdiversity of secondary metabolite gene clusters in xylarialean endophytes.</title>
        <authorList>
            <person name="Franco M.E.E."/>
            <person name="Wisecaver J.H."/>
            <person name="Arnold A.E."/>
            <person name="Ju Y.M."/>
            <person name="Slot J.C."/>
            <person name="Ahrendt S."/>
            <person name="Moore L.P."/>
            <person name="Eastman K.E."/>
            <person name="Scott K."/>
            <person name="Konkel Z."/>
            <person name="Mondo S.J."/>
            <person name="Kuo A."/>
            <person name="Hayes R.D."/>
            <person name="Haridas S."/>
            <person name="Andreopoulos B."/>
            <person name="Riley R."/>
            <person name="LaButti K."/>
            <person name="Pangilinan J."/>
            <person name="Lipzen A."/>
            <person name="Amirebrahimi M."/>
            <person name="Yan J."/>
            <person name="Adam C."/>
            <person name="Keymanesh K."/>
            <person name="Ng V."/>
            <person name="Louie K."/>
            <person name="Northen T."/>
            <person name="Drula E."/>
            <person name="Henrissat B."/>
            <person name="Hsieh H.M."/>
            <person name="Youens-Clark K."/>
            <person name="Lutzoni F."/>
            <person name="Miadlikowska J."/>
            <person name="Eastwood D.C."/>
            <person name="Hamelin R.C."/>
            <person name="Grigoriev I.V."/>
            <person name="U'Ren J.M."/>
        </authorList>
    </citation>
    <scope>NUCLEOTIDE SEQUENCE [LARGE SCALE GENOMIC DNA]</scope>
    <source>
        <strain evidence="1 2">CBS 119005</strain>
    </source>
</reference>
<keyword evidence="2" id="KW-1185">Reference proteome</keyword>
<name>A0ACB9YYA9_9PEZI</name>
<comment type="caution">
    <text evidence="1">The sequence shown here is derived from an EMBL/GenBank/DDBJ whole genome shotgun (WGS) entry which is preliminary data.</text>
</comment>
<gene>
    <name evidence="1" type="ORF">F4820DRAFT_449277</name>
</gene>
<evidence type="ECO:0000313" key="2">
    <source>
        <dbReference type="Proteomes" id="UP001497700"/>
    </source>
</evidence>
<protein>
    <submittedName>
        <fullName evidence="1">Uncharacterized protein</fullName>
    </submittedName>
</protein>
<sequence>MLSNHLLPLFLLFAAPTIATPGFVAYKEVTCTKPVDIFTDGDPVPDNKLKIDHAVTDWNSHAAGHYYDNLTFPDAGVSGDDNKEAGTQFVYWSVERPDPGCQYILMKDTRFGWQIINPLPGTEILRVAEEGCYYTPLTAHDSLITSYCCGQGDCSIAEVEIQSNTPKDAMTGAPPACTIKSSAASPTIEDGQQIAITRPQTCEAAPACTHSIQLSTTVTTAVAHFNSYTWTSEMGTEVSFESGVDFLGATEKMSSTFSSSIAQSWMEETGSTVTVGNITAATEGNRQMSGTVAFYSFVPHYECWKADLDCGKDSNGNEVVLERISFCQPRLSSSGEADGIFSMVYISG</sequence>